<sequence>MKKSKDLMDDDCYSEMDSSEGHPEKRMACWVKVLIWIGGVLLSLSFLLFVLVFIVFPIVFMLSLVVERLFMFWNIDNPKDPEFGNPAKYGIQGVNNFYLPTNDSDGNGVLSIGVWQILPKDMQHSTETNVEKLLMEEKKYPILLYLHGVACNRILPIKSYQVMREHFHVFAWDYRDNIQIYEWVKKRTNQDIYVWGHSLGSALSIHTVRKLHEERNIVPKGLVIESAFTTMRDEVVSTSIGKFFAWLAYFNATVLDPLEEHGFRFWSTTNIQHVQCPTMHLHAMDDNVIPWTLGERLKDVALERPGLSNYTFWHLFSALHGYKHTEITDDQNIPKYIEVSLSLLLFVLVFIVYPIVFMLSLPVERYYVFMNNDDSKNSEFGNPAKYGIKGVNNFYVPVNDSDGNGVLSIGVWQVLPKDMENSTETNVEKLLMEEKKYPILLYFHGMNCSRVKPLMSYEIVRRHFHVFAVDYRGYGDSSDFVLTESGIIHDNIQVYEWLKERTNQDIYVWGHSLGTSVSVHTVRTLYEEKNIVPKGLVIEAAFPTIREVFVLSPIGKFYGWLAYFNATILDPLEAHGFRFWSTTNIKYVHCPTMHLHAMDDFAVPWTLGEKLKNVALKRPGLSNYTFWHLFSASLGYQHTNILKDPNIPQYIEWFKGNCTKFV</sequence>
<evidence type="ECO:0000256" key="2">
    <source>
        <dbReference type="SAM" id="Phobius"/>
    </source>
</evidence>
<organism evidence="4 5">
    <name type="scientific">Brassicogethes aeneus</name>
    <name type="common">Rape pollen beetle</name>
    <name type="synonym">Meligethes aeneus</name>
    <dbReference type="NCBI Taxonomy" id="1431903"/>
    <lineage>
        <taxon>Eukaryota</taxon>
        <taxon>Metazoa</taxon>
        <taxon>Ecdysozoa</taxon>
        <taxon>Arthropoda</taxon>
        <taxon>Hexapoda</taxon>
        <taxon>Insecta</taxon>
        <taxon>Pterygota</taxon>
        <taxon>Neoptera</taxon>
        <taxon>Endopterygota</taxon>
        <taxon>Coleoptera</taxon>
        <taxon>Polyphaga</taxon>
        <taxon>Cucujiformia</taxon>
        <taxon>Nitidulidae</taxon>
        <taxon>Meligethinae</taxon>
        <taxon>Brassicogethes</taxon>
    </lineage>
</organism>
<dbReference type="Proteomes" id="UP001154078">
    <property type="component" value="Chromosome 1"/>
</dbReference>
<dbReference type="GO" id="GO:0006660">
    <property type="term" value="P:phosphatidylserine catabolic process"/>
    <property type="evidence" value="ECO:0007669"/>
    <property type="project" value="TreeGrafter"/>
</dbReference>
<keyword evidence="2" id="KW-0472">Membrane</keyword>
<gene>
    <name evidence="4" type="ORF">MELIAE_LOCUS1747</name>
</gene>
<keyword evidence="2" id="KW-1133">Transmembrane helix</keyword>
<dbReference type="EMBL" id="OV121132">
    <property type="protein sequence ID" value="CAH0547840.1"/>
    <property type="molecule type" value="Genomic_DNA"/>
</dbReference>
<dbReference type="PANTHER" id="PTHR12277:SF194">
    <property type="entry name" value="FI04476P"/>
    <property type="match status" value="1"/>
</dbReference>
<dbReference type="Gene3D" id="3.40.50.1820">
    <property type="entry name" value="alpha/beta hydrolase"/>
    <property type="match status" value="2"/>
</dbReference>
<dbReference type="Pfam" id="PF12146">
    <property type="entry name" value="Hydrolase_4"/>
    <property type="match status" value="1"/>
</dbReference>
<dbReference type="PANTHER" id="PTHR12277">
    <property type="entry name" value="ALPHA/BETA HYDROLASE DOMAIN-CONTAINING PROTEIN"/>
    <property type="match status" value="1"/>
</dbReference>
<feature type="transmembrane region" description="Helical" evidence="2">
    <location>
        <begin position="341"/>
        <end position="361"/>
    </location>
</feature>
<dbReference type="OrthoDB" id="10249433at2759"/>
<dbReference type="SUPFAM" id="SSF53474">
    <property type="entry name" value="alpha/beta-Hydrolases"/>
    <property type="match status" value="2"/>
</dbReference>
<reference evidence="4" key="1">
    <citation type="submission" date="2021-12" db="EMBL/GenBank/DDBJ databases">
        <authorList>
            <person name="King R."/>
        </authorList>
    </citation>
    <scope>NUCLEOTIDE SEQUENCE</scope>
</reference>
<dbReference type="InterPro" id="IPR022742">
    <property type="entry name" value="Hydrolase_4"/>
</dbReference>
<dbReference type="GO" id="GO:0052651">
    <property type="term" value="P:monoacylglycerol catabolic process"/>
    <property type="evidence" value="ECO:0007669"/>
    <property type="project" value="TreeGrafter"/>
</dbReference>
<feature type="domain" description="Serine aminopeptidase S33" evidence="3">
    <location>
        <begin position="439"/>
        <end position="561"/>
    </location>
</feature>
<dbReference type="AlphaFoldDB" id="A0A9P0FCE1"/>
<dbReference type="InterPro" id="IPR029058">
    <property type="entry name" value="AB_hydrolase_fold"/>
</dbReference>
<proteinExistence type="predicted"/>
<evidence type="ECO:0000313" key="4">
    <source>
        <dbReference type="EMBL" id="CAH0547840.1"/>
    </source>
</evidence>
<evidence type="ECO:0000313" key="5">
    <source>
        <dbReference type="Proteomes" id="UP001154078"/>
    </source>
</evidence>
<keyword evidence="2" id="KW-0812">Transmembrane</keyword>
<evidence type="ECO:0000256" key="1">
    <source>
        <dbReference type="SAM" id="MobiDB-lite"/>
    </source>
</evidence>
<name>A0A9P0FCE1_BRAAE</name>
<feature type="transmembrane region" description="Helical" evidence="2">
    <location>
        <begin position="33"/>
        <end position="66"/>
    </location>
</feature>
<evidence type="ECO:0000259" key="3">
    <source>
        <dbReference type="Pfam" id="PF12146"/>
    </source>
</evidence>
<feature type="region of interest" description="Disordered" evidence="1">
    <location>
        <begin position="1"/>
        <end position="21"/>
    </location>
</feature>
<keyword evidence="5" id="KW-1185">Reference proteome</keyword>
<dbReference type="GO" id="GO:0005789">
    <property type="term" value="C:endoplasmic reticulum membrane"/>
    <property type="evidence" value="ECO:0007669"/>
    <property type="project" value="TreeGrafter"/>
</dbReference>
<dbReference type="GO" id="GO:0047372">
    <property type="term" value="F:monoacylglycerol lipase activity"/>
    <property type="evidence" value="ECO:0007669"/>
    <property type="project" value="TreeGrafter"/>
</dbReference>
<dbReference type="GO" id="GO:0004622">
    <property type="term" value="F:phosphatidylcholine lysophospholipase activity"/>
    <property type="evidence" value="ECO:0007669"/>
    <property type="project" value="TreeGrafter"/>
</dbReference>
<accession>A0A9P0FCE1</accession>
<feature type="compositionally biased region" description="Acidic residues" evidence="1">
    <location>
        <begin position="8"/>
        <end position="18"/>
    </location>
</feature>
<protein>
    <recommendedName>
        <fullName evidence="3">Serine aminopeptidase S33 domain-containing protein</fullName>
    </recommendedName>
</protein>